<evidence type="ECO:0000313" key="2">
    <source>
        <dbReference type="EMBL" id="MFC3031608.1"/>
    </source>
</evidence>
<feature type="coiled-coil region" evidence="1">
    <location>
        <begin position="123"/>
        <end position="171"/>
    </location>
</feature>
<comment type="caution">
    <text evidence="2">The sequence shown here is derived from an EMBL/GenBank/DDBJ whole genome shotgun (WGS) entry which is preliminary data.</text>
</comment>
<name>A0ABV7CG74_9GAMM</name>
<dbReference type="Proteomes" id="UP001595453">
    <property type="component" value="Unassembled WGS sequence"/>
</dbReference>
<dbReference type="EMBL" id="JBHRSD010000006">
    <property type="protein sequence ID" value="MFC3031608.1"/>
    <property type="molecule type" value="Genomic_DNA"/>
</dbReference>
<evidence type="ECO:0000313" key="3">
    <source>
        <dbReference type="Proteomes" id="UP001595453"/>
    </source>
</evidence>
<organism evidence="2 3">
    <name type="scientific">Pseudoalteromonas fenneropenaei</name>
    <dbReference type="NCBI Taxonomy" id="1737459"/>
    <lineage>
        <taxon>Bacteria</taxon>
        <taxon>Pseudomonadati</taxon>
        <taxon>Pseudomonadota</taxon>
        <taxon>Gammaproteobacteria</taxon>
        <taxon>Alteromonadales</taxon>
        <taxon>Pseudoalteromonadaceae</taxon>
        <taxon>Pseudoalteromonas</taxon>
    </lineage>
</organism>
<accession>A0ABV7CG74</accession>
<protein>
    <recommendedName>
        <fullName evidence="4">Two-component system QseEF-associated lipoprotein QseG</fullName>
    </recommendedName>
</protein>
<keyword evidence="3" id="KW-1185">Reference proteome</keyword>
<gene>
    <name evidence="2" type="ORF">ACFOEE_03600</name>
</gene>
<evidence type="ECO:0008006" key="4">
    <source>
        <dbReference type="Google" id="ProtNLM"/>
    </source>
</evidence>
<sequence>MTTRSKHILKFPGLLWLVLVSGCSSFDSPATPEFVGPAQSNALQFAPLDTVIAWHHASCNHSAIDFNARFERQAELQNFFEEYCNSRKLIKRQLLLEQITKLPNWPQSYQYYFQLMAQQLDAAVKQSAQINLLKEQINTLSANAAANKQALQALKQQLAQIEQARLKDSTQPQLPPAGGTQ</sequence>
<dbReference type="RefSeq" id="WP_377121002.1">
    <property type="nucleotide sequence ID" value="NZ_JBHRSD010000006.1"/>
</dbReference>
<dbReference type="PROSITE" id="PS51257">
    <property type="entry name" value="PROKAR_LIPOPROTEIN"/>
    <property type="match status" value="1"/>
</dbReference>
<keyword evidence="1" id="KW-0175">Coiled coil</keyword>
<reference evidence="3" key="1">
    <citation type="journal article" date="2019" name="Int. J. Syst. Evol. Microbiol.">
        <title>The Global Catalogue of Microorganisms (GCM) 10K type strain sequencing project: providing services to taxonomists for standard genome sequencing and annotation.</title>
        <authorList>
            <consortium name="The Broad Institute Genomics Platform"/>
            <consortium name="The Broad Institute Genome Sequencing Center for Infectious Disease"/>
            <person name="Wu L."/>
            <person name="Ma J."/>
        </authorList>
    </citation>
    <scope>NUCLEOTIDE SEQUENCE [LARGE SCALE GENOMIC DNA]</scope>
    <source>
        <strain evidence="3">KCTC 42730</strain>
    </source>
</reference>
<evidence type="ECO:0000256" key="1">
    <source>
        <dbReference type="SAM" id="Coils"/>
    </source>
</evidence>
<proteinExistence type="predicted"/>